<dbReference type="KEGG" id="lhb:D1010_07300"/>
<organism evidence="2 3">
    <name type="scientific">Schleiferilactobacillus harbinensis</name>
    <dbReference type="NCBI Taxonomy" id="304207"/>
    <lineage>
        <taxon>Bacteria</taxon>
        <taxon>Bacillati</taxon>
        <taxon>Bacillota</taxon>
        <taxon>Bacilli</taxon>
        <taxon>Lactobacillales</taxon>
        <taxon>Lactobacillaceae</taxon>
        <taxon>Schleiferilactobacillus</taxon>
    </lineage>
</organism>
<name>A0A5P8M425_9LACO</name>
<accession>A0A5P8M425</accession>
<dbReference type="AlphaFoldDB" id="A0A5P8M425"/>
<dbReference type="InterPro" id="IPR009406">
    <property type="entry name" value="DUF1056"/>
</dbReference>
<proteinExistence type="predicted"/>
<gene>
    <name evidence="2" type="ORF">D1010_07300</name>
</gene>
<sequence length="73" mass="8049">MRLVKPFRYLIKNIGLFLLTNADTVLLLCGLAAFVYAMFRVSITDGWFGLAGCLVLVAWLIDRVSPASRKGGD</sequence>
<feature type="transmembrane region" description="Helical" evidence="1">
    <location>
        <begin position="16"/>
        <end position="39"/>
    </location>
</feature>
<evidence type="ECO:0000313" key="3">
    <source>
        <dbReference type="Proteomes" id="UP000326779"/>
    </source>
</evidence>
<dbReference type="Pfam" id="PF06341">
    <property type="entry name" value="DUF1056"/>
    <property type="match status" value="1"/>
</dbReference>
<keyword evidence="1" id="KW-1133">Transmembrane helix</keyword>
<dbReference type="EMBL" id="CP045143">
    <property type="protein sequence ID" value="QFR23219.1"/>
    <property type="molecule type" value="Genomic_DNA"/>
</dbReference>
<reference evidence="2 3" key="1">
    <citation type="submission" date="2019-10" db="EMBL/GenBank/DDBJ databases">
        <title>The completed genome of Lactobacillus harbinensis M1.</title>
        <authorList>
            <person name="Zheng Y."/>
        </authorList>
    </citation>
    <scope>NUCLEOTIDE SEQUENCE [LARGE SCALE GENOMIC DNA]</scope>
    <source>
        <strain evidence="2 3">M1</strain>
    </source>
</reference>
<keyword evidence="1" id="KW-0812">Transmembrane</keyword>
<protein>
    <submittedName>
        <fullName evidence="2">DUF1056 family protein</fullName>
    </submittedName>
</protein>
<evidence type="ECO:0000313" key="2">
    <source>
        <dbReference type="EMBL" id="QFR23219.1"/>
    </source>
</evidence>
<keyword evidence="1" id="KW-0472">Membrane</keyword>
<evidence type="ECO:0000256" key="1">
    <source>
        <dbReference type="SAM" id="Phobius"/>
    </source>
</evidence>
<dbReference type="Proteomes" id="UP000326779">
    <property type="component" value="Chromosome"/>
</dbReference>
<feature type="transmembrane region" description="Helical" evidence="1">
    <location>
        <begin position="45"/>
        <end position="61"/>
    </location>
</feature>